<keyword evidence="1" id="KW-0812">Transmembrane</keyword>
<dbReference type="AlphaFoldDB" id="A0A084TMV4"/>
<sequence length="163" mass="18698">MNSEIKIPLNKFKISLLTFGSILFVIAGYFMLWNFIGIIAIIFFGATGIYGLTKLFDSKTGLKIDSSGITDNTNATSIGLIKWKDIYQIRSEQVASEKFIMIDLIDPEKYLDKVKNGLKKRLMKTNMRMYGTPISITSRTLKYNFSELEKILRTEFEKNKNAR</sequence>
<organism evidence="2 3">
    <name type="scientific">Mangrovimonas yunxiaonensis</name>
    <dbReference type="NCBI Taxonomy" id="1197477"/>
    <lineage>
        <taxon>Bacteria</taxon>
        <taxon>Pseudomonadati</taxon>
        <taxon>Bacteroidota</taxon>
        <taxon>Flavobacteriia</taxon>
        <taxon>Flavobacteriales</taxon>
        <taxon>Flavobacteriaceae</taxon>
        <taxon>Mangrovimonas</taxon>
    </lineage>
</organism>
<feature type="transmembrane region" description="Helical" evidence="1">
    <location>
        <begin position="12"/>
        <end position="30"/>
    </location>
</feature>
<dbReference type="InterPro" id="IPR048136">
    <property type="entry name" value="STM3941-like"/>
</dbReference>
<dbReference type="NCBIfam" id="NF041635">
    <property type="entry name" value="STM3941_fam"/>
    <property type="match status" value="1"/>
</dbReference>
<dbReference type="OrthoDB" id="6028159at2"/>
<reference evidence="2 3" key="1">
    <citation type="journal article" date="2014" name="Genome Announc.">
        <title>Draft Genome Sequence of the Algicidal Bacterium Mangrovimonas yunxiaonensis Strain LY01.</title>
        <authorList>
            <person name="Li Y."/>
            <person name="Zhu H."/>
            <person name="Li C."/>
            <person name="Zhang H."/>
            <person name="Chen Z."/>
            <person name="Zheng W."/>
            <person name="Xu H."/>
            <person name="Zheng T."/>
        </authorList>
    </citation>
    <scope>NUCLEOTIDE SEQUENCE [LARGE SCALE GENOMIC DNA]</scope>
    <source>
        <strain evidence="2 3">LY01</strain>
    </source>
</reference>
<comment type="caution">
    <text evidence="2">The sequence shown here is derived from an EMBL/GenBank/DDBJ whole genome shotgun (WGS) entry which is preliminary data.</text>
</comment>
<feature type="transmembrane region" description="Helical" evidence="1">
    <location>
        <begin position="36"/>
        <end position="53"/>
    </location>
</feature>
<protein>
    <submittedName>
        <fullName evidence="2">Uncharacterized protein</fullName>
    </submittedName>
</protein>
<keyword evidence="1" id="KW-0472">Membrane</keyword>
<dbReference type="Proteomes" id="UP000028521">
    <property type="component" value="Unassembled WGS sequence"/>
</dbReference>
<proteinExistence type="predicted"/>
<evidence type="ECO:0000256" key="1">
    <source>
        <dbReference type="SAM" id="Phobius"/>
    </source>
</evidence>
<name>A0A084TMV4_9FLAO</name>
<evidence type="ECO:0000313" key="2">
    <source>
        <dbReference type="EMBL" id="KFB02040.1"/>
    </source>
</evidence>
<dbReference type="EMBL" id="JPFK01000003">
    <property type="protein sequence ID" value="KFB02040.1"/>
    <property type="molecule type" value="Genomic_DNA"/>
</dbReference>
<accession>A0A084TMV4</accession>
<evidence type="ECO:0000313" key="3">
    <source>
        <dbReference type="Proteomes" id="UP000028521"/>
    </source>
</evidence>
<dbReference type="RefSeq" id="WP_036119417.1">
    <property type="nucleotide sequence ID" value="NZ_BMET01000005.1"/>
</dbReference>
<dbReference type="STRING" id="1197477.IA57_04040"/>
<keyword evidence="3" id="KW-1185">Reference proteome</keyword>
<reference evidence="3" key="2">
    <citation type="submission" date="2014-07" db="EMBL/GenBank/DDBJ databases">
        <title>Genome sequence of Mangrovimonas yunxiaonensis.</title>
        <authorList>
            <person name="Li Y."/>
            <person name="Zheng T."/>
        </authorList>
    </citation>
    <scope>NUCLEOTIDE SEQUENCE [LARGE SCALE GENOMIC DNA]</scope>
    <source>
        <strain evidence="3">LY01</strain>
    </source>
</reference>
<dbReference type="eggNOG" id="ENOG5032RI1">
    <property type="taxonomic scope" value="Bacteria"/>
</dbReference>
<keyword evidence="1" id="KW-1133">Transmembrane helix</keyword>
<gene>
    <name evidence="2" type="ORF">IA57_04040</name>
</gene>